<protein>
    <submittedName>
        <fullName evidence="2">Uncharacterized protein</fullName>
    </submittedName>
</protein>
<feature type="non-terminal residue" evidence="2">
    <location>
        <position position="1"/>
    </location>
</feature>
<evidence type="ECO:0000313" key="3">
    <source>
        <dbReference type="Proteomes" id="UP000824469"/>
    </source>
</evidence>
<name>A0AA38C1C0_TAXCH</name>
<dbReference type="EMBL" id="JAHRHJ020002330">
    <property type="protein sequence ID" value="KAH9292776.1"/>
    <property type="molecule type" value="Genomic_DNA"/>
</dbReference>
<proteinExistence type="predicted"/>
<organism evidence="2 3">
    <name type="scientific">Taxus chinensis</name>
    <name type="common">Chinese yew</name>
    <name type="synonym">Taxus wallichiana var. chinensis</name>
    <dbReference type="NCBI Taxonomy" id="29808"/>
    <lineage>
        <taxon>Eukaryota</taxon>
        <taxon>Viridiplantae</taxon>
        <taxon>Streptophyta</taxon>
        <taxon>Embryophyta</taxon>
        <taxon>Tracheophyta</taxon>
        <taxon>Spermatophyta</taxon>
        <taxon>Pinopsida</taxon>
        <taxon>Pinidae</taxon>
        <taxon>Conifers II</taxon>
        <taxon>Cupressales</taxon>
        <taxon>Taxaceae</taxon>
        <taxon>Taxus</taxon>
    </lineage>
</organism>
<dbReference type="Proteomes" id="UP000824469">
    <property type="component" value="Unassembled WGS sequence"/>
</dbReference>
<dbReference type="AlphaFoldDB" id="A0AA38C1C0"/>
<gene>
    <name evidence="2" type="ORF">KI387_042042</name>
</gene>
<reference evidence="2 3" key="1">
    <citation type="journal article" date="2021" name="Nat. Plants">
        <title>The Taxus genome provides insights into paclitaxel biosynthesis.</title>
        <authorList>
            <person name="Xiong X."/>
            <person name="Gou J."/>
            <person name="Liao Q."/>
            <person name="Li Y."/>
            <person name="Zhou Q."/>
            <person name="Bi G."/>
            <person name="Li C."/>
            <person name="Du R."/>
            <person name="Wang X."/>
            <person name="Sun T."/>
            <person name="Guo L."/>
            <person name="Liang H."/>
            <person name="Lu P."/>
            <person name="Wu Y."/>
            <person name="Zhang Z."/>
            <person name="Ro D.K."/>
            <person name="Shang Y."/>
            <person name="Huang S."/>
            <person name="Yan J."/>
        </authorList>
    </citation>
    <scope>NUCLEOTIDE SEQUENCE [LARGE SCALE GENOMIC DNA]</scope>
    <source>
        <strain evidence="2">Ta-2019</strain>
    </source>
</reference>
<feature type="region of interest" description="Disordered" evidence="1">
    <location>
        <begin position="124"/>
        <end position="143"/>
    </location>
</feature>
<feature type="non-terminal residue" evidence="2">
    <location>
        <position position="143"/>
    </location>
</feature>
<keyword evidence="3" id="KW-1185">Reference proteome</keyword>
<accession>A0AA38C1C0</accession>
<comment type="caution">
    <text evidence="2">The sequence shown here is derived from an EMBL/GenBank/DDBJ whole genome shotgun (WGS) entry which is preliminary data.</text>
</comment>
<evidence type="ECO:0000256" key="1">
    <source>
        <dbReference type="SAM" id="MobiDB-lite"/>
    </source>
</evidence>
<sequence>SASMPSPPSSLPSKVVHYYADTLAWEDHYANQIDATNSDTHGLDKGNFEVDDFLATQENQEVNYTQDENNQAYKPVSRFLKLPIEKVHTRVKINDDVIRIGRQSQILTSDDYLHLLQEQETRKREIEDLKAKKREHTDERKVQ</sequence>
<evidence type="ECO:0000313" key="2">
    <source>
        <dbReference type="EMBL" id="KAH9292776.1"/>
    </source>
</evidence>